<organism evidence="2">
    <name type="scientific">Clostridium botulinum</name>
    <dbReference type="NCBI Taxonomy" id="1491"/>
    <lineage>
        <taxon>Bacteria</taxon>
        <taxon>Bacillati</taxon>
        <taxon>Bacillota</taxon>
        <taxon>Clostridia</taxon>
        <taxon>Eubacteriales</taxon>
        <taxon>Clostridiaceae</taxon>
        <taxon>Clostridium</taxon>
    </lineage>
</organism>
<feature type="coiled-coil region" evidence="1">
    <location>
        <begin position="121"/>
        <end position="155"/>
    </location>
</feature>
<proteinExistence type="predicted"/>
<geneLocation type="plasmid" evidence="4">
    <name>pFI1111E1</name>
</geneLocation>
<reference evidence="2" key="1">
    <citation type="journal article" date="2016" name="Genome Biol. Evol.">
        <title>Evolution of chromosomal Clostridium botulinum type E neurotoxin gene clusters: evidence provided by their rare plasmid borne counterparts.</title>
        <authorList>
            <person name="Carter A.T."/>
            <person name="Austin J.W."/>
            <person name="Weedmark K.A."/>
            <person name="Peck M.W."/>
        </authorList>
    </citation>
    <scope>NUCLEOTIDE SEQUENCE</scope>
    <source>
        <strain evidence="4">FI1111E1</strain>
        <strain evidence="2">FWSKR40E1</strain>
        <strain evidence="3">SWKR38E2</strain>
        <plasmid evidence="4">pFI1111E1</plasmid>
        <plasmid evidence="2">pFWSKR40E1</plasmid>
        <plasmid evidence="3">pSWKR38E2</plasmid>
    </source>
</reference>
<dbReference type="EMBL" id="KT897278">
    <property type="protein sequence ID" value="ALT05674.1"/>
    <property type="molecule type" value="Genomic_DNA"/>
</dbReference>
<evidence type="ECO:0000313" key="4">
    <source>
        <dbReference type="EMBL" id="ALT05880.1"/>
    </source>
</evidence>
<evidence type="ECO:0000313" key="3">
    <source>
        <dbReference type="EMBL" id="ALT05776.1"/>
    </source>
</evidence>
<name>A0A126JJ10_CLOBO</name>
<evidence type="ECO:0000256" key="1">
    <source>
        <dbReference type="SAM" id="Coils"/>
    </source>
</evidence>
<keyword evidence="2" id="KW-0614">Plasmid</keyword>
<dbReference type="AlphaFoldDB" id="A0A126JJ10"/>
<sequence length="212" mass="25686">MGKVGRKENCNISDNDMLVALERYTREFPNEKINIKKLADFSGIERHYWYSRKGFREKIEEINSISYEKYDIISDGDRKKIKFPNVDEVVDNNFRNKKRLKFILNSFFLTYQDFYESSCEAYKLKKDINILKDKIIKYEDEIQKLKNERDKFRELSNYNENKYYEIAIRSRERNFRKENNIKSNVIEINNKNIKAYSTDEDDLDSLLNRIDD</sequence>
<dbReference type="EMBL" id="KT897279">
    <property type="protein sequence ID" value="ALT05776.1"/>
    <property type="molecule type" value="Genomic_DNA"/>
</dbReference>
<geneLocation type="plasmid" evidence="3">
    <name>pSWKR38E2</name>
</geneLocation>
<protein>
    <submittedName>
        <fullName evidence="2">Uncharacterized protein</fullName>
    </submittedName>
</protein>
<geneLocation type="plasmid" evidence="2">
    <name>pFWSKR40E1</name>
</geneLocation>
<accession>A0A126JJ10</accession>
<dbReference type="RefSeq" id="WP_061315003.1">
    <property type="nucleotide sequence ID" value="NZ_JACBDC010000002.1"/>
</dbReference>
<dbReference type="EMBL" id="KT897280">
    <property type="protein sequence ID" value="ALT05880.1"/>
    <property type="molecule type" value="Genomic_DNA"/>
</dbReference>
<keyword evidence="1" id="KW-0175">Coiled coil</keyword>
<evidence type="ECO:0000313" key="2">
    <source>
        <dbReference type="EMBL" id="ALT05674.1"/>
    </source>
</evidence>